<reference evidence="5" key="2">
    <citation type="submission" date="2020-09" db="EMBL/GenBank/DDBJ databases">
        <authorList>
            <person name="Sun Q."/>
            <person name="Zhou Y."/>
        </authorList>
    </citation>
    <scope>NUCLEOTIDE SEQUENCE</scope>
    <source>
        <strain evidence="5">CGMCC 4.7679</strain>
    </source>
</reference>
<dbReference type="InterPro" id="IPR000873">
    <property type="entry name" value="AMP-dep_synth/lig_dom"/>
</dbReference>
<dbReference type="Gene3D" id="3.40.50.12780">
    <property type="entry name" value="N-terminal domain of ligase-like"/>
    <property type="match status" value="1"/>
</dbReference>
<dbReference type="AlphaFoldDB" id="A0A8H9IRF2"/>
<evidence type="ECO:0000259" key="3">
    <source>
        <dbReference type="Pfam" id="PF00501"/>
    </source>
</evidence>
<dbReference type="Pfam" id="PF13193">
    <property type="entry name" value="AMP-binding_C"/>
    <property type="match status" value="1"/>
</dbReference>
<proteinExistence type="inferred from homology"/>
<gene>
    <name evidence="5" type="ORF">GCM10017566_07240</name>
</gene>
<evidence type="ECO:0000256" key="1">
    <source>
        <dbReference type="ARBA" id="ARBA00006432"/>
    </source>
</evidence>
<dbReference type="PANTHER" id="PTHR24096">
    <property type="entry name" value="LONG-CHAIN-FATTY-ACID--COA LIGASE"/>
    <property type="match status" value="1"/>
</dbReference>
<comment type="similarity">
    <text evidence="1">Belongs to the ATP-dependent AMP-binding enzyme family.</text>
</comment>
<dbReference type="GO" id="GO:0016405">
    <property type="term" value="F:CoA-ligase activity"/>
    <property type="evidence" value="ECO:0007669"/>
    <property type="project" value="TreeGrafter"/>
</dbReference>
<dbReference type="InterPro" id="IPR042099">
    <property type="entry name" value="ANL_N_sf"/>
</dbReference>
<evidence type="ECO:0000259" key="4">
    <source>
        <dbReference type="Pfam" id="PF13193"/>
    </source>
</evidence>
<dbReference type="CDD" id="cd04433">
    <property type="entry name" value="AFD_class_I"/>
    <property type="match status" value="1"/>
</dbReference>
<dbReference type="Proteomes" id="UP000658656">
    <property type="component" value="Unassembled WGS sequence"/>
</dbReference>
<sequence length="494" mass="52608">MNMDITQRFGELLTLGADTPAVGADGVWDTWGDIARLRGTLHDLLAEIPPEAAIGVICRNSPEVIEVFVALLAEHRVVFTLHDLQPDKALAEEIAEKRPAAVLATETDLLRPGVRESIESSGLVGIAVSRGGAARLGVRRRPAPGFAVLTGDVAVSLKSSGTTGPPKRIELSYPALSASIDAVERHHSKDGAPVRAALRSGVTIQMLSLAHTSALQTVCTTLAQGRRLVVLPRFEPVPWAKAVRENQVVTTGLPPAAVKMLLDSDVPADWLSSLKAVRAGSAPLPAEVAEQFEARFGVPVLRAYGATEFQGIASWTLKDHKAHGADKRGAVGRVHPGVEVRVVSPETGEAVPNGEQGVLEVRSAGREDKGWVRTSDLARVDDDGFLWIEGRVDGAINRGGFKIDPDEVAAALRTHPDVRDAAVVPADDPRLGQVPVAAVELSTKDKVTGEDLRGWVRERLEPFKVPAQVAVVDALPRTAAMKADRQAILALLGR</sequence>
<reference evidence="5" key="1">
    <citation type="journal article" date="2014" name="Int. J. Syst. Evol. Microbiol.">
        <title>Complete genome sequence of Corynebacterium casei LMG S-19264T (=DSM 44701T), isolated from a smear-ripened cheese.</title>
        <authorList>
            <consortium name="US DOE Joint Genome Institute (JGI-PGF)"/>
            <person name="Walter F."/>
            <person name="Albersmeier A."/>
            <person name="Kalinowski J."/>
            <person name="Ruckert C."/>
        </authorList>
    </citation>
    <scope>NUCLEOTIDE SEQUENCE</scope>
    <source>
        <strain evidence="5">CGMCC 4.7679</strain>
    </source>
</reference>
<organism evidence="5 6">
    <name type="scientific">Amycolatopsis bartoniae</name>
    <dbReference type="NCBI Taxonomy" id="941986"/>
    <lineage>
        <taxon>Bacteria</taxon>
        <taxon>Bacillati</taxon>
        <taxon>Actinomycetota</taxon>
        <taxon>Actinomycetes</taxon>
        <taxon>Pseudonocardiales</taxon>
        <taxon>Pseudonocardiaceae</taxon>
        <taxon>Amycolatopsis</taxon>
    </lineage>
</organism>
<dbReference type="SUPFAM" id="SSF56801">
    <property type="entry name" value="Acetyl-CoA synthetase-like"/>
    <property type="match status" value="1"/>
</dbReference>
<feature type="domain" description="AMP-binding enzyme C-terminal" evidence="4">
    <location>
        <begin position="407"/>
        <end position="482"/>
    </location>
</feature>
<dbReference type="Gene3D" id="3.30.300.30">
    <property type="match status" value="1"/>
</dbReference>
<accession>A0A8H9IRF2</accession>
<comment type="caution">
    <text evidence="5">The sequence shown here is derived from an EMBL/GenBank/DDBJ whole genome shotgun (WGS) entry which is preliminary data.</text>
</comment>
<dbReference type="PANTHER" id="PTHR24096:SF149">
    <property type="entry name" value="AMP-BINDING DOMAIN-CONTAINING PROTEIN-RELATED"/>
    <property type="match status" value="1"/>
</dbReference>
<keyword evidence="6" id="KW-1185">Reference proteome</keyword>
<dbReference type="Pfam" id="PF00501">
    <property type="entry name" value="AMP-binding"/>
    <property type="match status" value="1"/>
</dbReference>
<evidence type="ECO:0000256" key="2">
    <source>
        <dbReference type="ARBA" id="ARBA00022598"/>
    </source>
</evidence>
<evidence type="ECO:0000313" key="5">
    <source>
        <dbReference type="EMBL" id="GHF36682.1"/>
    </source>
</evidence>
<dbReference type="InterPro" id="IPR045851">
    <property type="entry name" value="AMP-bd_C_sf"/>
</dbReference>
<evidence type="ECO:0008006" key="7">
    <source>
        <dbReference type="Google" id="ProtNLM"/>
    </source>
</evidence>
<dbReference type="InterPro" id="IPR025110">
    <property type="entry name" value="AMP-bd_C"/>
</dbReference>
<keyword evidence="2" id="KW-0436">Ligase</keyword>
<evidence type="ECO:0000313" key="6">
    <source>
        <dbReference type="Proteomes" id="UP000658656"/>
    </source>
</evidence>
<name>A0A8H9IRF2_9PSEU</name>
<dbReference type="EMBL" id="BNAV01000001">
    <property type="protein sequence ID" value="GHF36682.1"/>
    <property type="molecule type" value="Genomic_DNA"/>
</dbReference>
<protein>
    <recommendedName>
        <fullName evidence="7">Acyl--CoA ligase</fullName>
    </recommendedName>
</protein>
<feature type="domain" description="AMP-dependent synthetase/ligase" evidence="3">
    <location>
        <begin position="19"/>
        <end position="364"/>
    </location>
</feature>